<dbReference type="Proteomes" id="UP000245639">
    <property type="component" value="Unassembled WGS sequence"/>
</dbReference>
<dbReference type="AlphaFoldDB" id="A0A2U1F8I6"/>
<evidence type="ECO:0000256" key="1">
    <source>
        <dbReference type="SAM" id="MobiDB-lite"/>
    </source>
</evidence>
<sequence>MTRRPPSSCAPPRRDRGATRPRPLRVLPALLVALVVALTGAGCGLLEDENGAPGLVVGGTVTVAGQPCPVPASGPVHSGTVVRVIDSWGALVSSAPLGPGRTDTDRAPAGCVLPFTVAGIPEDPDRYTVALGENSRWTQQVTTEQIRNNIPVLFVV</sequence>
<accession>A0A2U1F8I6</accession>
<dbReference type="OrthoDB" id="4381434at2"/>
<gene>
    <name evidence="2" type="ORF">C8D89_109187</name>
</gene>
<evidence type="ECO:0000313" key="3">
    <source>
        <dbReference type="Proteomes" id="UP000245639"/>
    </source>
</evidence>
<dbReference type="EMBL" id="QEKW01000009">
    <property type="protein sequence ID" value="PVZ08300.1"/>
    <property type="molecule type" value="Genomic_DNA"/>
</dbReference>
<keyword evidence="3" id="KW-1185">Reference proteome</keyword>
<protein>
    <submittedName>
        <fullName evidence="2">Uncharacterized protein</fullName>
    </submittedName>
</protein>
<reference evidence="2 3" key="1">
    <citation type="submission" date="2018-04" db="EMBL/GenBank/DDBJ databases">
        <title>Genomic Encyclopedia of Type Strains, Phase IV (KMG-IV): sequencing the most valuable type-strain genomes for metagenomic binning, comparative biology and taxonomic classification.</title>
        <authorList>
            <person name="Goeker M."/>
        </authorList>
    </citation>
    <scope>NUCLEOTIDE SEQUENCE [LARGE SCALE GENOMIC DNA]</scope>
    <source>
        <strain evidence="2 3">DSM 45771</strain>
    </source>
</reference>
<dbReference type="RefSeq" id="WP_133251959.1">
    <property type="nucleotide sequence ID" value="NZ_QEKW01000009.1"/>
</dbReference>
<feature type="region of interest" description="Disordered" evidence="1">
    <location>
        <begin position="1"/>
        <end position="21"/>
    </location>
</feature>
<name>A0A2U1F8I6_9PSEU</name>
<feature type="compositionally biased region" description="Low complexity" evidence="1">
    <location>
        <begin position="1"/>
        <end position="11"/>
    </location>
</feature>
<organism evidence="2 3">
    <name type="scientific">Actinomycetospora cinnamomea</name>
    <dbReference type="NCBI Taxonomy" id="663609"/>
    <lineage>
        <taxon>Bacteria</taxon>
        <taxon>Bacillati</taxon>
        <taxon>Actinomycetota</taxon>
        <taxon>Actinomycetes</taxon>
        <taxon>Pseudonocardiales</taxon>
        <taxon>Pseudonocardiaceae</taxon>
        <taxon>Actinomycetospora</taxon>
    </lineage>
</organism>
<proteinExistence type="predicted"/>
<comment type="caution">
    <text evidence="2">The sequence shown here is derived from an EMBL/GenBank/DDBJ whole genome shotgun (WGS) entry which is preliminary data.</text>
</comment>
<evidence type="ECO:0000313" key="2">
    <source>
        <dbReference type="EMBL" id="PVZ08300.1"/>
    </source>
</evidence>